<dbReference type="InterPro" id="IPR008146">
    <property type="entry name" value="Gln_synth_cat_dom"/>
</dbReference>
<dbReference type="Gene3D" id="3.30.590.10">
    <property type="entry name" value="Glutamine synthetase/guanido kinase, catalytic domain"/>
    <property type="match status" value="1"/>
</dbReference>
<dbReference type="InterPro" id="IPR014746">
    <property type="entry name" value="Gln_synth/guanido_kin_cat_dom"/>
</dbReference>
<evidence type="ECO:0000256" key="4">
    <source>
        <dbReference type="RuleBase" id="RU000384"/>
    </source>
</evidence>
<accession>A0ABT5YLV8</accession>
<dbReference type="SUPFAM" id="SSF55931">
    <property type="entry name" value="Glutamine synthetase/guanido kinase"/>
    <property type="match status" value="1"/>
</dbReference>
<dbReference type="EMBL" id="JARHUD010000004">
    <property type="protein sequence ID" value="MDF2095940.1"/>
    <property type="molecule type" value="Genomic_DNA"/>
</dbReference>
<evidence type="ECO:0000313" key="7">
    <source>
        <dbReference type="Proteomes" id="UP001215503"/>
    </source>
</evidence>
<dbReference type="PANTHER" id="PTHR43785">
    <property type="entry name" value="GAMMA-GLUTAMYLPUTRESCINE SYNTHETASE"/>
    <property type="match status" value="1"/>
</dbReference>
<evidence type="ECO:0000313" key="6">
    <source>
        <dbReference type="EMBL" id="MDF2095940.1"/>
    </source>
</evidence>
<dbReference type="SMART" id="SM01230">
    <property type="entry name" value="Gln-synt_C"/>
    <property type="match status" value="1"/>
</dbReference>
<proteinExistence type="inferred from homology"/>
<dbReference type="SUPFAM" id="SSF54368">
    <property type="entry name" value="Glutamine synthetase, N-terminal domain"/>
    <property type="match status" value="1"/>
</dbReference>
<evidence type="ECO:0000256" key="2">
    <source>
        <dbReference type="ARBA" id="ARBA00022598"/>
    </source>
</evidence>
<organism evidence="6 7">
    <name type="scientific">Aquibaculum arenosum</name>
    <dbReference type="NCBI Taxonomy" id="3032591"/>
    <lineage>
        <taxon>Bacteria</taxon>
        <taxon>Pseudomonadati</taxon>
        <taxon>Pseudomonadota</taxon>
        <taxon>Alphaproteobacteria</taxon>
        <taxon>Rhodospirillales</taxon>
        <taxon>Rhodovibrionaceae</taxon>
        <taxon>Aquibaculum</taxon>
    </lineage>
</organism>
<dbReference type="PANTHER" id="PTHR43785:SF3">
    <property type="entry name" value="GS CATALYTIC DOMAIN-CONTAINING PROTEIN"/>
    <property type="match status" value="1"/>
</dbReference>
<evidence type="ECO:0000256" key="1">
    <source>
        <dbReference type="ARBA" id="ARBA00001946"/>
    </source>
</evidence>
<evidence type="ECO:0000256" key="3">
    <source>
        <dbReference type="PROSITE-ProRule" id="PRU01331"/>
    </source>
</evidence>
<reference evidence="6 7" key="1">
    <citation type="submission" date="2023-03" db="EMBL/GenBank/DDBJ databases">
        <title>Fodinicurvata sp. CAU 1616 isolated from sea sendiment.</title>
        <authorList>
            <person name="Kim W."/>
        </authorList>
    </citation>
    <scope>NUCLEOTIDE SEQUENCE [LARGE SCALE GENOMIC DNA]</scope>
    <source>
        <strain evidence="6 7">CAU 1616</strain>
    </source>
</reference>
<gene>
    <name evidence="6" type="ORF">P2G67_08130</name>
</gene>
<sequence length="458" mass="51098">MSDGFHLSEAALAQTIDWLRSRKVDEVECLLPDANGMMRGKIVPREDFIRALDSQGLRVPESILVQSVTGHTVDDTLVAAEIDSDIRAVPDVATLRLVPWYEEPTAQVICDAWTTDGRRVDYAPRSVLRHVLECYAERGLTPVVAPELEFYLVEKNNDPDLPLISPPGISGRRESGRQAYGIEAANEFDPVVEDIYDYCDVQQIEIGTMAHESGPVQLEMNFKHGDALALADQVFLFKRTVRQAALRHKMFATFMAQPHENEPGSAMHVHQSVLETATGSNIFTAQDGSDAPALLHYISGLQRYVPAAMPLFCPNVNSFRRIRLESDAPINVHWGRDNRTCGLRVPDSPPEARRVENRVVGADANPYLAIAGTLACGLLGLEEELQPEPMVTIDAHTLPFTLPLHHHQALELLKGCAPLGRVLGQRFVDAFIEVKTLEWRLYNKVISSWEREYLLLNV</sequence>
<dbReference type="InterPro" id="IPR036651">
    <property type="entry name" value="Gln_synt_N_sf"/>
</dbReference>
<keyword evidence="7" id="KW-1185">Reference proteome</keyword>
<keyword evidence="2" id="KW-0436">Ligase</keyword>
<comment type="cofactor">
    <cofactor evidence="1">
        <name>Mg(2+)</name>
        <dbReference type="ChEBI" id="CHEBI:18420"/>
    </cofactor>
</comment>
<evidence type="ECO:0000259" key="5">
    <source>
        <dbReference type="PROSITE" id="PS51987"/>
    </source>
</evidence>
<dbReference type="RefSeq" id="WP_275821867.1">
    <property type="nucleotide sequence ID" value="NZ_JARHUD010000004.1"/>
</dbReference>
<comment type="caution">
    <text evidence="6">The sequence shown here is derived from an EMBL/GenBank/DDBJ whole genome shotgun (WGS) entry which is preliminary data.</text>
</comment>
<protein>
    <submittedName>
        <fullName evidence="6">Glutamine synthetase family protein</fullName>
    </submittedName>
</protein>
<dbReference type="Proteomes" id="UP001215503">
    <property type="component" value="Unassembled WGS sequence"/>
</dbReference>
<name>A0ABT5YLV8_9PROT</name>
<feature type="domain" description="GS catalytic" evidence="5">
    <location>
        <begin position="124"/>
        <end position="458"/>
    </location>
</feature>
<comment type="similarity">
    <text evidence="3 4">Belongs to the glutamine synthetase family.</text>
</comment>
<dbReference type="Pfam" id="PF00120">
    <property type="entry name" value="Gln-synt_C"/>
    <property type="match status" value="1"/>
</dbReference>
<dbReference type="Gene3D" id="3.10.20.70">
    <property type="entry name" value="Glutamine synthetase, N-terminal domain"/>
    <property type="match status" value="1"/>
</dbReference>
<dbReference type="PROSITE" id="PS51987">
    <property type="entry name" value="GS_CATALYTIC"/>
    <property type="match status" value="1"/>
</dbReference>